<keyword evidence="3" id="KW-1185">Reference proteome</keyword>
<comment type="caution">
    <text evidence="2">The sequence shown here is derived from an EMBL/GenBank/DDBJ whole genome shotgun (WGS) entry which is preliminary data.</text>
</comment>
<evidence type="ECO:0000313" key="3">
    <source>
        <dbReference type="Proteomes" id="UP001482520"/>
    </source>
</evidence>
<proteinExistence type="inferred from homology"/>
<name>A0ABV1P1N7_9ACTN</name>
<gene>
    <name evidence="2" type="ORF">V6R90_15285</name>
</gene>
<dbReference type="PANTHER" id="PTHR30327">
    <property type="entry name" value="UNCHARACTERIZED PROTEIN YQGE"/>
    <property type="match status" value="1"/>
</dbReference>
<evidence type="ECO:0000256" key="1">
    <source>
        <dbReference type="ARBA" id="ARBA00009600"/>
    </source>
</evidence>
<dbReference type="Gene3D" id="3.40.1740.10">
    <property type="entry name" value="VC0467-like"/>
    <property type="match status" value="1"/>
</dbReference>
<dbReference type="NCBIfam" id="NF001270">
    <property type="entry name" value="PRK00228.2-2"/>
    <property type="match status" value="1"/>
</dbReference>
<dbReference type="EMBL" id="JBEGDP010000019">
    <property type="protein sequence ID" value="MEQ7848644.1"/>
    <property type="molecule type" value="Genomic_DNA"/>
</dbReference>
<protein>
    <submittedName>
        <fullName evidence="2">YqgE/AlgH family protein</fullName>
    </submittedName>
</protein>
<dbReference type="Pfam" id="PF02622">
    <property type="entry name" value="DUF179"/>
    <property type="match status" value="1"/>
</dbReference>
<evidence type="ECO:0000313" key="2">
    <source>
        <dbReference type="EMBL" id="MEQ7848644.1"/>
    </source>
</evidence>
<dbReference type="SUPFAM" id="SSF143456">
    <property type="entry name" value="VC0467-like"/>
    <property type="match status" value="1"/>
</dbReference>
<dbReference type="Proteomes" id="UP001482520">
    <property type="component" value="Unassembled WGS sequence"/>
</dbReference>
<dbReference type="InterPro" id="IPR003774">
    <property type="entry name" value="AlgH-like"/>
</dbReference>
<comment type="similarity">
    <text evidence="1">Belongs to the UPF0301 (AlgH) family.</text>
</comment>
<organism evidence="2 3">
    <name type="scientific">Nocardioides kribbensis</name>
    <dbReference type="NCBI Taxonomy" id="305517"/>
    <lineage>
        <taxon>Bacteria</taxon>
        <taxon>Bacillati</taxon>
        <taxon>Actinomycetota</taxon>
        <taxon>Actinomycetes</taxon>
        <taxon>Propionibacteriales</taxon>
        <taxon>Nocardioidaceae</taxon>
        <taxon>Nocardioides</taxon>
    </lineage>
</organism>
<dbReference type="PANTHER" id="PTHR30327:SF1">
    <property type="entry name" value="UPF0301 PROTEIN YQGE"/>
    <property type="match status" value="1"/>
</dbReference>
<sequence length="184" mass="19128">MSEVGAGMLLVAGPGLLDPHFADTVVLLLDADAEGAVGVVLNRPTPVSVEQVLEGWDRLVVEPDVLFQGGPVSADGAIALALLGPGEPPAGFRAVVDRLGLIDLGTPVEQVADALLGVRVFAGYAGWGAGQLEGEIAGGDWLVVPGTADDVFRDDVTDLRRDVVRRQPGELAWHATRPADPELN</sequence>
<reference evidence="2 3" key="1">
    <citation type="submission" date="2024-02" db="EMBL/GenBank/DDBJ databases">
        <title>Full genome sequence of Nocardioides kribbensis.</title>
        <authorList>
            <person name="Poletto B.L."/>
            <person name="Silva G."/>
            <person name="Galante D."/>
            <person name="Campos K.R."/>
            <person name="Santos M.B.N."/>
            <person name="Sacchi C.T."/>
        </authorList>
    </citation>
    <scope>NUCLEOTIDE SEQUENCE [LARGE SCALE GENOMIC DNA]</scope>
    <source>
        <strain evidence="2 3">O4R</strain>
    </source>
</reference>
<accession>A0ABV1P1N7</accession>
<dbReference type="RefSeq" id="WP_349805163.1">
    <property type="nucleotide sequence ID" value="NZ_JBEGDP010000019.1"/>
</dbReference>